<feature type="domain" description="Transposase IS4-like" evidence="1">
    <location>
        <begin position="175"/>
        <end position="421"/>
    </location>
</feature>
<protein>
    <submittedName>
        <fullName evidence="2">IS1634 family transposase ISMac23</fullName>
    </submittedName>
</protein>
<dbReference type="GO" id="GO:0006313">
    <property type="term" value="P:DNA transposition"/>
    <property type="evidence" value="ECO:0007669"/>
    <property type="project" value="InterPro"/>
</dbReference>
<dbReference type="GO" id="GO:0004803">
    <property type="term" value="F:transposase activity"/>
    <property type="evidence" value="ECO:0007669"/>
    <property type="project" value="InterPro"/>
</dbReference>
<name>A0A644YZ32_9ZZZZ</name>
<dbReference type="InterPro" id="IPR002559">
    <property type="entry name" value="Transposase_11"/>
</dbReference>
<organism evidence="2">
    <name type="scientific">bioreactor metagenome</name>
    <dbReference type="NCBI Taxonomy" id="1076179"/>
    <lineage>
        <taxon>unclassified sequences</taxon>
        <taxon>metagenomes</taxon>
        <taxon>ecological metagenomes</taxon>
    </lineage>
</organism>
<sequence length="488" mass="56251">MTQKHFRLRTFVLEPNNNKSVPIGTIACVREYLTKLGFDEVFGNAKRKGHSLFPLVCAIISYRLTENFSVEGCGRWLESSEVRNELGIRGKVSHRAINRAVERAGEIMPEVLTHLRKALFSMYDLEHTDVNIDTTSVAVYGKGTGLYDFGYSRDRRSDLRQVNFGAVELRDPINIPLHLSVDKGNTSDSVQFVKIVDDIIGDLRDDSLFVFDAGGDAKQVLDRITERKMRYITRKRMNKSDDLWISKFDKEDAICVDEKDGVYCQRKTFESSGRTVYLFYSDKLYKDKMAALDGRSWRCVEDAKETIRRKKDGTLRISKTVIKRLKNPLISLNVGVQSKLLSNDVESFKYVRNELSNRREGFFKLECSSNLTPAEVFSIYRRRDTVEKLMDSLKNHIDLKPLRVWSENSVKRTLLLCFLAQVIVSMVRYEMPELRRRSTKFIIDSLQNLTVMYVYDRKNAARRVYSNFEPLNSRILRDVVVISGVSGG</sequence>
<comment type="caution">
    <text evidence="2">The sequence shown here is derived from an EMBL/GenBank/DDBJ whole genome shotgun (WGS) entry which is preliminary data.</text>
</comment>
<proteinExistence type="predicted"/>
<dbReference type="SUPFAM" id="SSF53098">
    <property type="entry name" value="Ribonuclease H-like"/>
    <property type="match status" value="1"/>
</dbReference>
<dbReference type="Pfam" id="PF01609">
    <property type="entry name" value="DDE_Tnp_1"/>
    <property type="match status" value="1"/>
</dbReference>
<gene>
    <name evidence="2" type="ORF">SDC9_79868</name>
</gene>
<evidence type="ECO:0000259" key="1">
    <source>
        <dbReference type="Pfam" id="PF01609"/>
    </source>
</evidence>
<reference evidence="2" key="1">
    <citation type="submission" date="2019-08" db="EMBL/GenBank/DDBJ databases">
        <authorList>
            <person name="Kucharzyk K."/>
            <person name="Murdoch R.W."/>
            <person name="Higgins S."/>
            <person name="Loffler F."/>
        </authorList>
    </citation>
    <scope>NUCLEOTIDE SEQUENCE</scope>
</reference>
<dbReference type="GO" id="GO:0003677">
    <property type="term" value="F:DNA binding"/>
    <property type="evidence" value="ECO:0007669"/>
    <property type="project" value="InterPro"/>
</dbReference>
<dbReference type="PANTHER" id="PTHR34614">
    <property type="match status" value="1"/>
</dbReference>
<dbReference type="InterPro" id="IPR012337">
    <property type="entry name" value="RNaseH-like_sf"/>
</dbReference>
<dbReference type="AlphaFoldDB" id="A0A644YZ32"/>
<evidence type="ECO:0000313" key="2">
    <source>
        <dbReference type="EMBL" id="MPM33298.1"/>
    </source>
</evidence>
<dbReference type="EMBL" id="VSSQ01006616">
    <property type="protein sequence ID" value="MPM33298.1"/>
    <property type="molecule type" value="Genomic_DNA"/>
</dbReference>
<dbReference type="PANTHER" id="PTHR34614:SF2">
    <property type="entry name" value="TRANSPOSASE IS4-LIKE DOMAIN-CONTAINING PROTEIN"/>
    <property type="match status" value="1"/>
</dbReference>
<accession>A0A644YZ32</accession>